<dbReference type="OrthoDB" id="6397557at2"/>
<dbReference type="Pfam" id="PF11101">
    <property type="entry name" value="DUF2884"/>
    <property type="match status" value="1"/>
</dbReference>
<evidence type="ECO:0000313" key="3">
    <source>
        <dbReference type="Proteomes" id="UP000262073"/>
    </source>
</evidence>
<protein>
    <submittedName>
        <fullName evidence="2">DUF2884 family protein</fullName>
    </submittedName>
</protein>
<dbReference type="KEGG" id="salm:D0Y50_16115"/>
<accession>A0A346NQE2</accession>
<organism evidence="2 3">
    <name type="scientific">Salinimonas sediminis</name>
    <dbReference type="NCBI Taxonomy" id="2303538"/>
    <lineage>
        <taxon>Bacteria</taxon>
        <taxon>Pseudomonadati</taxon>
        <taxon>Pseudomonadota</taxon>
        <taxon>Gammaproteobacteria</taxon>
        <taxon>Alteromonadales</taxon>
        <taxon>Alteromonadaceae</taxon>
        <taxon>Alteromonas/Salinimonas group</taxon>
        <taxon>Salinimonas</taxon>
    </lineage>
</organism>
<dbReference type="Proteomes" id="UP000262073">
    <property type="component" value="Chromosome"/>
</dbReference>
<evidence type="ECO:0000313" key="2">
    <source>
        <dbReference type="EMBL" id="AXR07749.1"/>
    </source>
</evidence>
<dbReference type="EMBL" id="CP031769">
    <property type="protein sequence ID" value="AXR07749.1"/>
    <property type="molecule type" value="Genomic_DNA"/>
</dbReference>
<evidence type="ECO:0000256" key="1">
    <source>
        <dbReference type="SAM" id="SignalP"/>
    </source>
</evidence>
<sequence length="267" mass="30094">MKMSAIALVLLTSVTPVMAHQNDSCDINLRGDVHYNPAQITLTLPNRDQVQINQDHSLYLNAQPIHLSASQQANVAGYYEAINEAVPMSMEMADKGLAMANGAVTEVFAHLLGEDDELVTEFQTSFAEMRQSLEQQFYTDDGSIKITANNDASDNWLGSDWEQEFEQRIEDLAERATGKLLMALAGQWFSSDDNLESFEQRMENFGEDLESRMEAQAEMLEQQAHKLCRILRQADGYETQMQRTIAGLDELNILDLETHRSHNSAKM</sequence>
<gene>
    <name evidence="2" type="ORF">D0Y50_16115</name>
</gene>
<dbReference type="AlphaFoldDB" id="A0A346NQE2"/>
<dbReference type="InterPro" id="IPR021307">
    <property type="entry name" value="DUF2884"/>
</dbReference>
<name>A0A346NQE2_9ALTE</name>
<keyword evidence="1" id="KW-0732">Signal</keyword>
<feature type="signal peptide" evidence="1">
    <location>
        <begin position="1"/>
        <end position="19"/>
    </location>
</feature>
<proteinExistence type="predicted"/>
<feature type="chain" id="PRO_5016930329" evidence="1">
    <location>
        <begin position="20"/>
        <end position="267"/>
    </location>
</feature>
<keyword evidence="3" id="KW-1185">Reference proteome</keyword>
<dbReference type="RefSeq" id="WP_117317941.1">
    <property type="nucleotide sequence ID" value="NZ_CP031769.1"/>
</dbReference>
<reference evidence="2 3" key="1">
    <citation type="submission" date="2018-08" db="EMBL/GenBank/DDBJ databases">
        <title>Salinimonas sediminis sp. nov., a piezophilic bacterium isolated from a deep-sea sediment sample from the New Britain Trench.</title>
        <authorList>
            <person name="Cao J."/>
        </authorList>
    </citation>
    <scope>NUCLEOTIDE SEQUENCE [LARGE SCALE GENOMIC DNA]</scope>
    <source>
        <strain evidence="2 3">N102</strain>
    </source>
</reference>